<dbReference type="InterPro" id="IPR050109">
    <property type="entry name" value="HTH-type_TetR-like_transc_reg"/>
</dbReference>
<keyword evidence="5" id="KW-1185">Reference proteome</keyword>
<dbReference type="SUPFAM" id="SSF46689">
    <property type="entry name" value="Homeodomain-like"/>
    <property type="match status" value="1"/>
</dbReference>
<accession>A0A545SZY6</accession>
<dbReference type="Pfam" id="PF00440">
    <property type="entry name" value="TetR_N"/>
    <property type="match status" value="1"/>
</dbReference>
<dbReference type="SUPFAM" id="SSF48498">
    <property type="entry name" value="Tetracyclin repressor-like, C-terminal domain"/>
    <property type="match status" value="1"/>
</dbReference>
<dbReference type="RefSeq" id="WP_142928929.1">
    <property type="nucleotide sequence ID" value="NZ_ML660102.1"/>
</dbReference>
<sequence length="213" mass="23657">MEALSASDQSKQRLILAAIRLFAEQGIDGVSLRMINREAGAKNNSALHYHFGSKPGLVEAVVEYIQDWFEEAREKALADVEAAGPEVDVRDILQAFISPYLQLVENEAWGYHAVRFLARMETEGGEHVRSILNRFAAKTMARFKKLFAKALPGIPRKLLMQRLNYCVSSIVRGIADYKSLKNSYLGDMSCSLKKLGSLYLDYNAAGLSAPVNA</sequence>
<evidence type="ECO:0000313" key="5">
    <source>
        <dbReference type="Proteomes" id="UP000319732"/>
    </source>
</evidence>
<keyword evidence="1 2" id="KW-0238">DNA-binding</keyword>
<dbReference type="Gene3D" id="1.10.357.10">
    <property type="entry name" value="Tetracycline Repressor, domain 2"/>
    <property type="match status" value="1"/>
</dbReference>
<dbReference type="GO" id="GO:0000976">
    <property type="term" value="F:transcription cis-regulatory region binding"/>
    <property type="evidence" value="ECO:0007669"/>
    <property type="project" value="TreeGrafter"/>
</dbReference>
<dbReference type="PANTHER" id="PTHR30055:SF146">
    <property type="entry name" value="HTH-TYPE TRANSCRIPTIONAL DUAL REGULATOR CECR"/>
    <property type="match status" value="1"/>
</dbReference>
<dbReference type="PROSITE" id="PS50977">
    <property type="entry name" value="HTH_TETR_2"/>
    <property type="match status" value="1"/>
</dbReference>
<dbReference type="PANTHER" id="PTHR30055">
    <property type="entry name" value="HTH-TYPE TRANSCRIPTIONAL REGULATOR RUTR"/>
    <property type="match status" value="1"/>
</dbReference>
<dbReference type="Proteomes" id="UP000319732">
    <property type="component" value="Unassembled WGS sequence"/>
</dbReference>
<dbReference type="Pfam" id="PF17939">
    <property type="entry name" value="TetR_C_30"/>
    <property type="match status" value="1"/>
</dbReference>
<reference evidence="4 5" key="1">
    <citation type="submission" date="2019-06" db="EMBL/GenBank/DDBJ databases">
        <title>Whole genome sequence for Cellvibrionaceae sp. R142.</title>
        <authorList>
            <person name="Wang G."/>
        </authorList>
    </citation>
    <scope>NUCLEOTIDE SEQUENCE [LARGE SCALE GENOMIC DNA]</scope>
    <source>
        <strain evidence="4 5">R142</strain>
    </source>
</reference>
<dbReference type="InterPro" id="IPR041586">
    <property type="entry name" value="PsrA_TetR_C"/>
</dbReference>
<organism evidence="4 5">
    <name type="scientific">Exilibacterium tricleocarpae</name>
    <dbReference type="NCBI Taxonomy" id="2591008"/>
    <lineage>
        <taxon>Bacteria</taxon>
        <taxon>Pseudomonadati</taxon>
        <taxon>Pseudomonadota</taxon>
        <taxon>Gammaproteobacteria</taxon>
        <taxon>Cellvibrionales</taxon>
        <taxon>Cellvibrionaceae</taxon>
        <taxon>Exilibacterium</taxon>
    </lineage>
</organism>
<evidence type="ECO:0000313" key="4">
    <source>
        <dbReference type="EMBL" id="TQV70520.1"/>
    </source>
</evidence>
<proteinExistence type="predicted"/>
<dbReference type="EMBL" id="VHSG01000024">
    <property type="protein sequence ID" value="TQV70520.1"/>
    <property type="molecule type" value="Genomic_DNA"/>
</dbReference>
<dbReference type="InterPro" id="IPR009057">
    <property type="entry name" value="Homeodomain-like_sf"/>
</dbReference>
<protein>
    <submittedName>
        <fullName evidence="4">TetR/AcrR family transcriptional regulator</fullName>
    </submittedName>
</protein>
<dbReference type="GO" id="GO:0003700">
    <property type="term" value="F:DNA-binding transcription factor activity"/>
    <property type="evidence" value="ECO:0007669"/>
    <property type="project" value="TreeGrafter"/>
</dbReference>
<dbReference type="InterPro" id="IPR036271">
    <property type="entry name" value="Tet_transcr_reg_TetR-rel_C_sf"/>
</dbReference>
<gene>
    <name evidence="4" type="ORF">FKG94_21085</name>
</gene>
<comment type="caution">
    <text evidence="4">The sequence shown here is derived from an EMBL/GenBank/DDBJ whole genome shotgun (WGS) entry which is preliminary data.</text>
</comment>
<evidence type="ECO:0000256" key="1">
    <source>
        <dbReference type="ARBA" id="ARBA00023125"/>
    </source>
</evidence>
<name>A0A545SZY6_9GAMM</name>
<evidence type="ECO:0000259" key="3">
    <source>
        <dbReference type="PROSITE" id="PS50977"/>
    </source>
</evidence>
<comment type="caution">
    <text evidence="2">Lacks conserved residue(s) required for the propagation of feature annotation.</text>
</comment>
<dbReference type="InterPro" id="IPR001647">
    <property type="entry name" value="HTH_TetR"/>
</dbReference>
<dbReference type="AlphaFoldDB" id="A0A545SZY6"/>
<feature type="domain" description="HTH tetR-type" evidence="3">
    <location>
        <begin position="8"/>
        <end position="69"/>
    </location>
</feature>
<evidence type="ECO:0000256" key="2">
    <source>
        <dbReference type="PROSITE-ProRule" id="PRU00335"/>
    </source>
</evidence>
<dbReference type="OrthoDB" id="2356263at2"/>